<evidence type="ECO:0000313" key="3">
    <source>
        <dbReference type="Proteomes" id="UP000617634"/>
    </source>
</evidence>
<evidence type="ECO:0000313" key="2">
    <source>
        <dbReference type="EMBL" id="MBH0112822.1"/>
    </source>
</evidence>
<reference evidence="2" key="1">
    <citation type="submission" date="2020-11" db="EMBL/GenBank/DDBJ databases">
        <title>Novosphingobium aureum sp. nov., a marine bacterium isolated from sediment of a salt flat.</title>
        <authorList>
            <person name="Yoo Y."/>
            <person name="Kim J.-J."/>
        </authorList>
    </citation>
    <scope>NUCLEOTIDE SEQUENCE</scope>
    <source>
        <strain evidence="2">YJ-S2-02</strain>
    </source>
</reference>
<dbReference type="Proteomes" id="UP000617634">
    <property type="component" value="Unassembled WGS sequence"/>
</dbReference>
<dbReference type="EMBL" id="JADZGI010000001">
    <property type="protein sequence ID" value="MBH0112822.1"/>
    <property type="molecule type" value="Genomic_DNA"/>
</dbReference>
<feature type="domain" description="Uracil-DNA glycosylase-like" evidence="1">
    <location>
        <begin position="101"/>
        <end position="235"/>
    </location>
</feature>
<dbReference type="InterPro" id="IPR036895">
    <property type="entry name" value="Uracil-DNA_glycosylase-like_sf"/>
</dbReference>
<gene>
    <name evidence="2" type="ORF">I5E68_07640</name>
</gene>
<sequence>MDQAPNPEFLADITGALDWWRDAGVDLDLLDEPVEWLAEPGDDGEMRRRAAARRRAPVEEQVPAAPPGIDPAILPADLAEFTRWWMSEPLLDAGRTSARVPPQGKAGADVMILVETPESEDRETLLSGPQGRLLDAILAALETRRDEVYIASVLPRAVPAPDWTQLRTEGMGKVLLHHVGLVAPKRLFTFGENVLPLLGHELPRRTAISQNFNHEGRSIPLLASWGLASLLNHPSAKPVLWKTMLDWSAA</sequence>
<dbReference type="InterPro" id="IPR005122">
    <property type="entry name" value="Uracil-DNA_glycosylase-like"/>
</dbReference>
<proteinExistence type="predicted"/>
<organism evidence="2 3">
    <name type="scientific">Novosphingobium aureum</name>
    <dbReference type="NCBI Taxonomy" id="2792964"/>
    <lineage>
        <taxon>Bacteria</taxon>
        <taxon>Pseudomonadati</taxon>
        <taxon>Pseudomonadota</taxon>
        <taxon>Alphaproteobacteria</taxon>
        <taxon>Sphingomonadales</taxon>
        <taxon>Sphingomonadaceae</taxon>
        <taxon>Novosphingobium</taxon>
    </lineage>
</organism>
<dbReference type="SUPFAM" id="SSF52141">
    <property type="entry name" value="Uracil-DNA glycosylase-like"/>
    <property type="match status" value="1"/>
</dbReference>
<name>A0A931MKE1_9SPHN</name>
<dbReference type="RefSeq" id="WP_197162613.1">
    <property type="nucleotide sequence ID" value="NZ_JADZGI010000001.1"/>
</dbReference>
<keyword evidence="3" id="KW-1185">Reference proteome</keyword>
<dbReference type="Gene3D" id="3.40.470.10">
    <property type="entry name" value="Uracil-DNA glycosylase-like domain"/>
    <property type="match status" value="1"/>
</dbReference>
<dbReference type="AlphaFoldDB" id="A0A931MKE1"/>
<protein>
    <recommendedName>
        <fullName evidence="1">Uracil-DNA glycosylase-like domain-containing protein</fullName>
    </recommendedName>
</protein>
<accession>A0A931MKE1</accession>
<dbReference type="Pfam" id="PF03167">
    <property type="entry name" value="UDG"/>
    <property type="match status" value="1"/>
</dbReference>
<evidence type="ECO:0000259" key="1">
    <source>
        <dbReference type="Pfam" id="PF03167"/>
    </source>
</evidence>
<comment type="caution">
    <text evidence="2">The sequence shown here is derived from an EMBL/GenBank/DDBJ whole genome shotgun (WGS) entry which is preliminary data.</text>
</comment>